<dbReference type="InterPro" id="IPR018060">
    <property type="entry name" value="HTH_AraC"/>
</dbReference>
<dbReference type="RefSeq" id="WP_094416556.1">
    <property type="nucleotide sequence ID" value="NZ_NOXV01000302.1"/>
</dbReference>
<evidence type="ECO:0000313" key="6">
    <source>
        <dbReference type="Proteomes" id="UP000216605"/>
    </source>
</evidence>
<dbReference type="OrthoDB" id="956952at2"/>
<keyword evidence="6" id="KW-1185">Reference proteome</keyword>
<dbReference type="AlphaFoldDB" id="A0A255YWC9"/>
<evidence type="ECO:0000256" key="3">
    <source>
        <dbReference type="ARBA" id="ARBA00023163"/>
    </source>
</evidence>
<dbReference type="Proteomes" id="UP000216605">
    <property type="component" value="Unassembled WGS sequence"/>
</dbReference>
<keyword evidence="1" id="KW-0805">Transcription regulation</keyword>
<dbReference type="Pfam" id="PF12833">
    <property type="entry name" value="HTH_18"/>
    <property type="match status" value="1"/>
</dbReference>
<protein>
    <recommendedName>
        <fullName evidence="4">HTH araC/xylS-type domain-containing protein</fullName>
    </recommendedName>
</protein>
<feature type="domain" description="HTH araC/xylS-type" evidence="4">
    <location>
        <begin position="33"/>
        <end position="125"/>
    </location>
</feature>
<organism evidence="5 6">
    <name type="scientific">Flavobacterium cyanobacteriorum</name>
    <dbReference type="NCBI Taxonomy" id="2022802"/>
    <lineage>
        <taxon>Bacteria</taxon>
        <taxon>Pseudomonadati</taxon>
        <taxon>Bacteroidota</taxon>
        <taxon>Flavobacteriia</taxon>
        <taxon>Flavobacteriales</taxon>
        <taxon>Flavobacteriaceae</taxon>
        <taxon>Flavobacterium</taxon>
    </lineage>
</organism>
<dbReference type="SUPFAM" id="SSF46689">
    <property type="entry name" value="Homeodomain-like"/>
    <property type="match status" value="1"/>
</dbReference>
<dbReference type="PANTHER" id="PTHR43280">
    <property type="entry name" value="ARAC-FAMILY TRANSCRIPTIONAL REGULATOR"/>
    <property type="match status" value="1"/>
</dbReference>
<evidence type="ECO:0000256" key="2">
    <source>
        <dbReference type="ARBA" id="ARBA00023125"/>
    </source>
</evidence>
<evidence type="ECO:0000256" key="1">
    <source>
        <dbReference type="ARBA" id="ARBA00023015"/>
    </source>
</evidence>
<gene>
    <name evidence="5" type="ORF">CHU92_13815</name>
</gene>
<dbReference type="GO" id="GO:0043565">
    <property type="term" value="F:sequence-specific DNA binding"/>
    <property type="evidence" value="ECO:0007669"/>
    <property type="project" value="InterPro"/>
</dbReference>
<dbReference type="PANTHER" id="PTHR43280:SF32">
    <property type="entry name" value="TRANSCRIPTIONAL REGULATORY PROTEIN"/>
    <property type="match status" value="1"/>
</dbReference>
<accession>A0A255YWC9</accession>
<dbReference type="GO" id="GO:0003700">
    <property type="term" value="F:DNA-binding transcription factor activity"/>
    <property type="evidence" value="ECO:0007669"/>
    <property type="project" value="InterPro"/>
</dbReference>
<proteinExistence type="predicted"/>
<evidence type="ECO:0000259" key="4">
    <source>
        <dbReference type="PROSITE" id="PS01124"/>
    </source>
</evidence>
<dbReference type="PROSITE" id="PS01124">
    <property type="entry name" value="HTH_ARAC_FAMILY_2"/>
    <property type="match status" value="1"/>
</dbReference>
<sequence length="126" mass="14093">MKSHNTKTNNISQRKKEIATKFLHELSLHMADLENGYVNDKYTIENFASVLCVHPVHLTSTIKTVTGQTPCELYKEALIAVSKKMLLSGQLTVSEIASRLTFDASNFSKFFKKATGQPPSAFKKKT</sequence>
<evidence type="ECO:0000313" key="5">
    <source>
        <dbReference type="EMBL" id="OYQ32994.1"/>
    </source>
</evidence>
<name>A0A255YWC9_9FLAO</name>
<keyword evidence="3" id="KW-0804">Transcription</keyword>
<reference evidence="5 6" key="1">
    <citation type="submission" date="2017-07" db="EMBL/GenBank/DDBJ databases">
        <title>Flavobacterium cyanobacteriorum sp. nov., isolated from cyanobacterial aggregates in a eutrophic lake.</title>
        <authorList>
            <person name="Cai H."/>
        </authorList>
    </citation>
    <scope>NUCLEOTIDE SEQUENCE [LARGE SCALE GENOMIC DNA]</scope>
    <source>
        <strain evidence="5 6">TH021</strain>
    </source>
</reference>
<comment type="caution">
    <text evidence="5">The sequence shown here is derived from an EMBL/GenBank/DDBJ whole genome shotgun (WGS) entry which is preliminary data.</text>
</comment>
<dbReference type="EMBL" id="NOXV01000302">
    <property type="protein sequence ID" value="OYQ32994.1"/>
    <property type="molecule type" value="Genomic_DNA"/>
</dbReference>
<dbReference type="SMART" id="SM00342">
    <property type="entry name" value="HTH_ARAC"/>
    <property type="match status" value="1"/>
</dbReference>
<keyword evidence="2" id="KW-0238">DNA-binding</keyword>
<dbReference type="Gene3D" id="1.10.10.60">
    <property type="entry name" value="Homeodomain-like"/>
    <property type="match status" value="1"/>
</dbReference>
<dbReference type="InterPro" id="IPR009057">
    <property type="entry name" value="Homeodomain-like_sf"/>
</dbReference>